<gene>
    <name evidence="1" type="ORF">CWI38_0360p0010</name>
</gene>
<protein>
    <submittedName>
        <fullName evidence="1">Uncharacterized protein</fullName>
    </submittedName>
</protein>
<organism evidence="1 2">
    <name type="scientific">Hamiltosporidium tvaerminnensis</name>
    <dbReference type="NCBI Taxonomy" id="1176355"/>
    <lineage>
        <taxon>Eukaryota</taxon>
        <taxon>Fungi</taxon>
        <taxon>Fungi incertae sedis</taxon>
        <taxon>Microsporidia</taxon>
        <taxon>Dubosqiidae</taxon>
        <taxon>Hamiltosporidium</taxon>
    </lineage>
</organism>
<reference evidence="1 2" key="1">
    <citation type="submission" date="2017-12" db="EMBL/GenBank/DDBJ databases">
        <authorList>
            <person name="Pombert J.-F."/>
            <person name="Haag K.L."/>
            <person name="Ebert D."/>
        </authorList>
    </citation>
    <scope>NUCLEOTIDE SEQUENCE [LARGE SCALE GENOMIC DNA]</scope>
    <source>
        <strain evidence="1">IL-G-3</strain>
    </source>
</reference>
<dbReference type="VEuPathDB" id="MicrosporidiaDB:CWI38_0360p0010"/>
<evidence type="ECO:0000313" key="2">
    <source>
        <dbReference type="Proteomes" id="UP000292282"/>
    </source>
</evidence>
<comment type="caution">
    <text evidence="1">The sequence shown here is derived from an EMBL/GenBank/DDBJ whole genome shotgun (WGS) entry which is preliminary data.</text>
</comment>
<evidence type="ECO:0000313" key="1">
    <source>
        <dbReference type="EMBL" id="TBU13691.1"/>
    </source>
</evidence>
<dbReference type="EMBL" id="PITK01000360">
    <property type="protein sequence ID" value="TBU13691.1"/>
    <property type="molecule type" value="Genomic_DNA"/>
</dbReference>
<accession>A0A4Q9M0G9</accession>
<name>A0A4Q9M0G9_9MICR</name>
<keyword evidence="2" id="KW-1185">Reference proteome</keyword>
<sequence length="235" mass="25745">MIISFEINPVVEVLKYSTVEGTDGEENGGPAKDLEHSGNANYTSCTRSKVSEMDGTNIFIDGNPNRSEDEIGVITTDVKPSYFLLQIGNGTMQQEPGTEVGSDSKADSMNSSDKICGCCGKKRICRINCYCCRSRGSSKPSECCTDSAFITHCTDEVVSCFRTCSDDVIKTIECCFNYPFKQIRRCCHHHSQCLESYCDDHLTCDDDCCDDCCEILCSPCCCICKCLVAILGSGD</sequence>
<proteinExistence type="predicted"/>
<dbReference type="Proteomes" id="UP000292282">
    <property type="component" value="Unassembled WGS sequence"/>
</dbReference>
<dbReference type="AlphaFoldDB" id="A0A4Q9M0G9"/>